<proteinExistence type="predicted"/>
<dbReference type="PANTHER" id="PTHR44591:SF3">
    <property type="entry name" value="RESPONSE REGULATORY DOMAIN-CONTAINING PROTEIN"/>
    <property type="match status" value="1"/>
</dbReference>
<dbReference type="PANTHER" id="PTHR44591">
    <property type="entry name" value="STRESS RESPONSE REGULATOR PROTEIN 1"/>
    <property type="match status" value="1"/>
</dbReference>
<dbReference type="PROSITE" id="PS50110">
    <property type="entry name" value="RESPONSE_REGULATORY"/>
    <property type="match status" value="1"/>
</dbReference>
<dbReference type="Pfam" id="PF00072">
    <property type="entry name" value="Response_reg"/>
    <property type="match status" value="1"/>
</dbReference>
<protein>
    <submittedName>
        <fullName evidence="4">Response regulator receiver domain-containing protein</fullName>
    </submittedName>
</protein>
<keyword evidence="1 2" id="KW-0597">Phosphoprotein</keyword>
<gene>
    <name evidence="4" type="ORF">EV199_2348</name>
</gene>
<evidence type="ECO:0000256" key="2">
    <source>
        <dbReference type="PROSITE-ProRule" id="PRU00169"/>
    </source>
</evidence>
<evidence type="ECO:0000313" key="5">
    <source>
        <dbReference type="Proteomes" id="UP000293874"/>
    </source>
</evidence>
<dbReference type="EMBL" id="SGXA01000001">
    <property type="protein sequence ID" value="RZS76463.1"/>
    <property type="molecule type" value="Genomic_DNA"/>
</dbReference>
<dbReference type="SUPFAM" id="SSF52172">
    <property type="entry name" value="CheY-like"/>
    <property type="match status" value="1"/>
</dbReference>
<dbReference type="GO" id="GO:0000160">
    <property type="term" value="P:phosphorelay signal transduction system"/>
    <property type="evidence" value="ECO:0007669"/>
    <property type="project" value="InterPro"/>
</dbReference>
<dbReference type="OrthoDB" id="9789181at2"/>
<dbReference type="SMART" id="SM00448">
    <property type="entry name" value="REC"/>
    <property type="match status" value="1"/>
</dbReference>
<dbReference type="Proteomes" id="UP000293874">
    <property type="component" value="Unassembled WGS sequence"/>
</dbReference>
<accession>A0A4Q7N5X0</accession>
<dbReference type="Gene3D" id="3.40.50.2300">
    <property type="match status" value="1"/>
</dbReference>
<dbReference type="InterPro" id="IPR001789">
    <property type="entry name" value="Sig_transdc_resp-reg_receiver"/>
</dbReference>
<reference evidence="4 5" key="1">
    <citation type="submission" date="2019-02" db="EMBL/GenBank/DDBJ databases">
        <title>Genomic Encyclopedia of Type Strains, Phase IV (KMG-IV): sequencing the most valuable type-strain genomes for metagenomic binning, comparative biology and taxonomic classification.</title>
        <authorList>
            <person name="Goeker M."/>
        </authorList>
    </citation>
    <scope>NUCLEOTIDE SEQUENCE [LARGE SCALE GENOMIC DNA]</scope>
    <source>
        <strain evidence="4 5">DSM 18116</strain>
    </source>
</reference>
<sequence length="126" mass="13933">MKAQPTKTNTRKVLIIEDEGDLCLLLNLLLDGQDMEIDHVPSLAKAGEYLLQEQPALVLLDNRLPDGFGIDYIGDIKKQHPATKVIMISGLDAAARDVALDNGADDFIEKPFTKADIFRSVKKLMN</sequence>
<evidence type="ECO:0000313" key="4">
    <source>
        <dbReference type="EMBL" id="RZS76463.1"/>
    </source>
</evidence>
<dbReference type="AlphaFoldDB" id="A0A4Q7N5X0"/>
<dbReference type="RefSeq" id="WP_130540761.1">
    <property type="nucleotide sequence ID" value="NZ_CP042431.1"/>
</dbReference>
<dbReference type="InterPro" id="IPR011006">
    <property type="entry name" value="CheY-like_superfamily"/>
</dbReference>
<comment type="caution">
    <text evidence="4">The sequence shown here is derived from an EMBL/GenBank/DDBJ whole genome shotgun (WGS) entry which is preliminary data.</text>
</comment>
<feature type="domain" description="Response regulatory" evidence="3">
    <location>
        <begin position="12"/>
        <end position="125"/>
    </location>
</feature>
<keyword evidence="5" id="KW-1185">Reference proteome</keyword>
<organism evidence="4 5">
    <name type="scientific">Pseudobacter ginsenosidimutans</name>
    <dbReference type="NCBI Taxonomy" id="661488"/>
    <lineage>
        <taxon>Bacteria</taxon>
        <taxon>Pseudomonadati</taxon>
        <taxon>Bacteroidota</taxon>
        <taxon>Chitinophagia</taxon>
        <taxon>Chitinophagales</taxon>
        <taxon>Chitinophagaceae</taxon>
        <taxon>Pseudobacter</taxon>
    </lineage>
</organism>
<evidence type="ECO:0000256" key="1">
    <source>
        <dbReference type="ARBA" id="ARBA00022553"/>
    </source>
</evidence>
<evidence type="ECO:0000259" key="3">
    <source>
        <dbReference type="PROSITE" id="PS50110"/>
    </source>
</evidence>
<dbReference type="InterPro" id="IPR050595">
    <property type="entry name" value="Bact_response_regulator"/>
</dbReference>
<feature type="modified residue" description="4-aspartylphosphate" evidence="2">
    <location>
        <position position="61"/>
    </location>
</feature>
<name>A0A4Q7N5X0_9BACT</name>